<dbReference type="EMBL" id="CXWD01000023">
    <property type="protein sequence ID" value="CTQ75951.1"/>
    <property type="molecule type" value="Genomic_DNA"/>
</dbReference>
<protein>
    <submittedName>
        <fullName evidence="1">Uncharacterized protein</fullName>
    </submittedName>
</protein>
<keyword evidence="2" id="KW-1185">Reference proteome</keyword>
<proteinExistence type="predicted"/>
<accession>A0A0M7AN47</accession>
<dbReference type="AlphaFoldDB" id="A0A0M7AN47"/>
<gene>
    <name evidence="1" type="ORF">LAX5112_04421</name>
</gene>
<organism evidence="1 2">
    <name type="scientific">Roseibium alexandrii</name>
    <dbReference type="NCBI Taxonomy" id="388408"/>
    <lineage>
        <taxon>Bacteria</taxon>
        <taxon>Pseudomonadati</taxon>
        <taxon>Pseudomonadota</taxon>
        <taxon>Alphaproteobacteria</taxon>
        <taxon>Hyphomicrobiales</taxon>
        <taxon>Stappiaceae</taxon>
        <taxon>Roseibium</taxon>
    </lineage>
</organism>
<sequence>MHQPKGGLCANCIHSVRICSHLDFTSMPVIKTYDDGTKAVKCSDYSKRN</sequence>
<reference evidence="2" key="1">
    <citation type="submission" date="2015-07" db="EMBL/GenBank/DDBJ databases">
        <authorList>
            <person name="Rodrigo-Torres Lidia"/>
            <person name="Arahal R.David."/>
        </authorList>
    </citation>
    <scope>NUCLEOTIDE SEQUENCE [LARGE SCALE GENOMIC DNA]</scope>
    <source>
        <strain evidence="2">CECT 5112</strain>
    </source>
</reference>
<dbReference type="Proteomes" id="UP000053235">
    <property type="component" value="Unassembled WGS sequence"/>
</dbReference>
<evidence type="ECO:0000313" key="2">
    <source>
        <dbReference type="Proteomes" id="UP000053235"/>
    </source>
</evidence>
<name>A0A0M7AN47_9HYPH</name>
<evidence type="ECO:0000313" key="1">
    <source>
        <dbReference type="EMBL" id="CTQ75951.1"/>
    </source>
</evidence>